<reference evidence="2 3" key="1">
    <citation type="submission" date="2017-01" db="EMBL/GenBank/DDBJ databases">
        <title>Draft genome sequence of Bacillus oleronius.</title>
        <authorList>
            <person name="Allam M."/>
        </authorList>
    </citation>
    <scope>NUCLEOTIDE SEQUENCE [LARGE SCALE GENOMIC DNA]</scope>
    <source>
        <strain evidence="2 3">DSM 9356</strain>
    </source>
</reference>
<feature type="domain" description="N-acetyltransferase" evidence="1">
    <location>
        <begin position="17"/>
        <end position="107"/>
    </location>
</feature>
<proteinExistence type="predicted"/>
<organism evidence="2 3">
    <name type="scientific">Heyndrickxia oleronia</name>
    <dbReference type="NCBI Taxonomy" id="38875"/>
    <lineage>
        <taxon>Bacteria</taxon>
        <taxon>Bacillati</taxon>
        <taxon>Bacillota</taxon>
        <taxon>Bacilli</taxon>
        <taxon>Bacillales</taxon>
        <taxon>Bacillaceae</taxon>
        <taxon>Heyndrickxia</taxon>
    </lineage>
</organism>
<dbReference type="CDD" id="cd04301">
    <property type="entry name" value="NAT_SF"/>
    <property type="match status" value="1"/>
</dbReference>
<evidence type="ECO:0000313" key="2">
    <source>
        <dbReference type="EMBL" id="OOP67350.1"/>
    </source>
</evidence>
<evidence type="ECO:0000313" key="3">
    <source>
        <dbReference type="Proteomes" id="UP000189761"/>
    </source>
</evidence>
<gene>
    <name evidence="2" type="ORF">BWZ43_16250</name>
</gene>
<keyword evidence="3" id="KW-1185">Reference proteome</keyword>
<evidence type="ECO:0000259" key="1">
    <source>
        <dbReference type="Pfam" id="PF00583"/>
    </source>
</evidence>
<dbReference type="Pfam" id="PF00583">
    <property type="entry name" value="Acetyltransf_1"/>
    <property type="match status" value="1"/>
</dbReference>
<dbReference type="InterPro" id="IPR000182">
    <property type="entry name" value="GNAT_dom"/>
</dbReference>
<name>A0A8E2I7B3_9BACI</name>
<dbReference type="Proteomes" id="UP000189761">
    <property type="component" value="Unassembled WGS sequence"/>
</dbReference>
<dbReference type="InterPro" id="IPR016181">
    <property type="entry name" value="Acyl_CoA_acyltransferase"/>
</dbReference>
<dbReference type="RefSeq" id="WP_078110718.1">
    <property type="nucleotide sequence ID" value="NZ_CP065424.1"/>
</dbReference>
<protein>
    <recommendedName>
        <fullName evidence="1">N-acetyltransferase domain-containing protein</fullName>
    </recommendedName>
</protein>
<dbReference type="Gene3D" id="3.40.630.30">
    <property type="match status" value="1"/>
</dbReference>
<sequence length="123" mass="14172">MRLLDCTKEELKIYKEKFDLKLGTWDMAEPEDISMIEIDGEIVALIEFSIGMYGENSVQIDNFEVFNKGRGIGSKIVEELTKDLEGAKVYLYPYSKKSDAFWKKCKFEVFDDGTGTPILCYQE</sequence>
<dbReference type="AlphaFoldDB" id="A0A8E2I7B3"/>
<accession>A0A8E2I7B3</accession>
<dbReference type="SUPFAM" id="SSF55729">
    <property type="entry name" value="Acyl-CoA N-acyltransferases (Nat)"/>
    <property type="match status" value="1"/>
</dbReference>
<dbReference type="GO" id="GO:0016747">
    <property type="term" value="F:acyltransferase activity, transferring groups other than amino-acyl groups"/>
    <property type="evidence" value="ECO:0007669"/>
    <property type="project" value="InterPro"/>
</dbReference>
<comment type="caution">
    <text evidence="2">The sequence shown here is derived from an EMBL/GenBank/DDBJ whole genome shotgun (WGS) entry which is preliminary data.</text>
</comment>
<dbReference type="EMBL" id="MTLA01000204">
    <property type="protein sequence ID" value="OOP67350.1"/>
    <property type="molecule type" value="Genomic_DNA"/>
</dbReference>